<comment type="catalytic activity">
    <reaction evidence="8">
        <text>adenosine + phosphate = alpha-D-ribose 1-phosphate + adenine</text>
        <dbReference type="Rhea" id="RHEA:27642"/>
        <dbReference type="ChEBI" id="CHEBI:16335"/>
        <dbReference type="ChEBI" id="CHEBI:16708"/>
        <dbReference type="ChEBI" id="CHEBI:43474"/>
        <dbReference type="ChEBI" id="CHEBI:57720"/>
        <dbReference type="EC" id="2.4.2.1"/>
    </reaction>
    <physiologicalReaction direction="left-to-right" evidence="8">
        <dbReference type="Rhea" id="RHEA:27643"/>
    </physiologicalReaction>
</comment>
<keyword evidence="5" id="KW-0378">Hydrolase</keyword>
<reference evidence="11" key="2">
    <citation type="submission" date="2021-03" db="EMBL/GenBank/DDBJ databases">
        <authorList>
            <person name="Cao W."/>
        </authorList>
    </citation>
    <scope>NUCLEOTIDE SEQUENCE</scope>
    <source>
        <strain evidence="11">110414</strain>
    </source>
</reference>
<comment type="catalytic activity">
    <reaction evidence="1">
        <text>inosine + phosphate = alpha-D-ribose 1-phosphate + hypoxanthine</text>
        <dbReference type="Rhea" id="RHEA:27646"/>
        <dbReference type="ChEBI" id="CHEBI:17368"/>
        <dbReference type="ChEBI" id="CHEBI:17596"/>
        <dbReference type="ChEBI" id="CHEBI:43474"/>
        <dbReference type="ChEBI" id="CHEBI:57720"/>
        <dbReference type="EC" id="2.4.2.1"/>
    </reaction>
    <physiologicalReaction direction="left-to-right" evidence="1">
        <dbReference type="Rhea" id="RHEA:27647"/>
    </physiologicalReaction>
</comment>
<dbReference type="InterPro" id="IPR003730">
    <property type="entry name" value="Cu_polyphenol_OxRdtase"/>
</dbReference>
<accession>A0A940X3U0</accession>
<organism evidence="11 12">
    <name type="scientific">Pseudoxanthomonas helianthi</name>
    <dbReference type="NCBI Taxonomy" id="1453541"/>
    <lineage>
        <taxon>Bacteria</taxon>
        <taxon>Pseudomonadati</taxon>
        <taxon>Pseudomonadota</taxon>
        <taxon>Gammaproteobacteria</taxon>
        <taxon>Lysobacterales</taxon>
        <taxon>Lysobacteraceae</taxon>
        <taxon>Pseudoxanthomonas</taxon>
    </lineage>
</organism>
<evidence type="ECO:0000256" key="8">
    <source>
        <dbReference type="ARBA" id="ARBA00048968"/>
    </source>
</evidence>
<comment type="catalytic activity">
    <reaction evidence="7">
        <text>adenosine + H2O + H(+) = inosine + NH4(+)</text>
        <dbReference type="Rhea" id="RHEA:24408"/>
        <dbReference type="ChEBI" id="CHEBI:15377"/>
        <dbReference type="ChEBI" id="CHEBI:15378"/>
        <dbReference type="ChEBI" id="CHEBI:16335"/>
        <dbReference type="ChEBI" id="CHEBI:17596"/>
        <dbReference type="ChEBI" id="CHEBI:28938"/>
        <dbReference type="EC" id="3.5.4.4"/>
    </reaction>
    <physiologicalReaction direction="left-to-right" evidence="7">
        <dbReference type="Rhea" id="RHEA:24409"/>
    </physiologicalReaction>
</comment>
<dbReference type="NCBIfam" id="TIGR00726">
    <property type="entry name" value="peptidoglycan editing factor PgeF"/>
    <property type="match status" value="1"/>
</dbReference>
<reference evidence="11" key="1">
    <citation type="journal article" date="2016" name="Int. J. Syst. Evol. Microbiol.">
        <title>Pseudoxanthomonas helianthi sp. nov., isolated from roots of Jerusalem artichoke (Helianthus tuberosus).</title>
        <authorList>
            <person name="Kittiwongwattana C."/>
            <person name="Thawai C."/>
        </authorList>
    </citation>
    <scope>NUCLEOTIDE SEQUENCE</scope>
    <source>
        <strain evidence="11">110414</strain>
    </source>
</reference>
<dbReference type="GO" id="GO:0016787">
    <property type="term" value="F:hydrolase activity"/>
    <property type="evidence" value="ECO:0007669"/>
    <property type="project" value="UniProtKB-KW"/>
</dbReference>
<keyword evidence="6" id="KW-0862">Zinc</keyword>
<gene>
    <name evidence="11" type="primary">pgeF</name>
    <name evidence="11" type="ORF">J5837_08850</name>
</gene>
<dbReference type="InterPro" id="IPR038371">
    <property type="entry name" value="Cu_polyphenol_OxRdtase_sf"/>
</dbReference>
<dbReference type="RefSeq" id="WP_210536409.1">
    <property type="nucleotide sequence ID" value="NZ_JAGKTC010000002.1"/>
</dbReference>
<dbReference type="PANTHER" id="PTHR30616:SF2">
    <property type="entry name" value="PURINE NUCLEOSIDE PHOSPHORYLASE LACC1"/>
    <property type="match status" value="1"/>
</dbReference>
<dbReference type="EMBL" id="JAGKTC010000002">
    <property type="protein sequence ID" value="MBP3984536.1"/>
    <property type="molecule type" value="Genomic_DNA"/>
</dbReference>
<dbReference type="SUPFAM" id="SSF64438">
    <property type="entry name" value="CNF1/YfiH-like putative cysteine hydrolases"/>
    <property type="match status" value="1"/>
</dbReference>
<dbReference type="CDD" id="cd16833">
    <property type="entry name" value="YfiH"/>
    <property type="match status" value="1"/>
</dbReference>
<dbReference type="InterPro" id="IPR011324">
    <property type="entry name" value="Cytotoxic_necrot_fac-like_cat"/>
</dbReference>
<dbReference type="GO" id="GO:0017061">
    <property type="term" value="F:S-methyl-5-thioadenosine phosphorylase activity"/>
    <property type="evidence" value="ECO:0007669"/>
    <property type="project" value="UniProtKB-EC"/>
</dbReference>
<evidence type="ECO:0000256" key="2">
    <source>
        <dbReference type="ARBA" id="ARBA00007353"/>
    </source>
</evidence>
<proteinExistence type="inferred from homology"/>
<protein>
    <recommendedName>
        <fullName evidence="10">Purine nucleoside phosphorylase</fullName>
    </recommendedName>
</protein>
<evidence type="ECO:0000256" key="10">
    <source>
        <dbReference type="RuleBase" id="RU361274"/>
    </source>
</evidence>
<dbReference type="GO" id="GO:0005507">
    <property type="term" value="F:copper ion binding"/>
    <property type="evidence" value="ECO:0007669"/>
    <property type="project" value="TreeGrafter"/>
</dbReference>
<comment type="catalytic activity">
    <reaction evidence="9">
        <text>S-methyl-5'-thioadenosine + phosphate = 5-(methylsulfanyl)-alpha-D-ribose 1-phosphate + adenine</text>
        <dbReference type="Rhea" id="RHEA:11852"/>
        <dbReference type="ChEBI" id="CHEBI:16708"/>
        <dbReference type="ChEBI" id="CHEBI:17509"/>
        <dbReference type="ChEBI" id="CHEBI:43474"/>
        <dbReference type="ChEBI" id="CHEBI:58533"/>
        <dbReference type="EC" id="2.4.2.28"/>
    </reaction>
    <physiologicalReaction direction="left-to-right" evidence="9">
        <dbReference type="Rhea" id="RHEA:11853"/>
    </physiologicalReaction>
</comment>
<evidence type="ECO:0000313" key="11">
    <source>
        <dbReference type="EMBL" id="MBP3984536.1"/>
    </source>
</evidence>
<evidence type="ECO:0000256" key="9">
    <source>
        <dbReference type="ARBA" id="ARBA00049893"/>
    </source>
</evidence>
<evidence type="ECO:0000313" key="12">
    <source>
        <dbReference type="Proteomes" id="UP000673447"/>
    </source>
</evidence>
<name>A0A940X3U0_9GAMM</name>
<evidence type="ECO:0000256" key="5">
    <source>
        <dbReference type="ARBA" id="ARBA00022801"/>
    </source>
</evidence>
<keyword evidence="4" id="KW-0479">Metal-binding</keyword>
<dbReference type="PANTHER" id="PTHR30616">
    <property type="entry name" value="UNCHARACTERIZED PROTEIN YFIH"/>
    <property type="match status" value="1"/>
</dbReference>
<evidence type="ECO:0000256" key="6">
    <source>
        <dbReference type="ARBA" id="ARBA00022833"/>
    </source>
</evidence>
<keyword evidence="3" id="KW-0808">Transferase</keyword>
<dbReference type="Proteomes" id="UP000673447">
    <property type="component" value="Unassembled WGS sequence"/>
</dbReference>
<sequence>MSAILPADWPAPPGVVAFTTLRFGAGASEIPFNRFNLGLRSGDDVRTVSANRNELIQRCGLPDAPHWLQQVHGVAVQRFGAGDVVPPDGAPEPIADASVTSDAGVVLAILTADCLPVVFAAKDGGEVGAAHAGWRGLVAGVLENTVAAMHAAPRDLVAWLGPAAGPQAYEIGEEVFDGFVSRDARAETAFAPTRPSHWKVDLYALARQRLVDAGMSPADIHGGGLCTISDEKRFFSHRRDQRTGRMATLVWKQA</sequence>
<dbReference type="Pfam" id="PF02578">
    <property type="entry name" value="Cu-oxidase_4"/>
    <property type="match status" value="1"/>
</dbReference>
<comment type="caution">
    <text evidence="11">The sequence shown here is derived from an EMBL/GenBank/DDBJ whole genome shotgun (WGS) entry which is preliminary data.</text>
</comment>
<dbReference type="Gene3D" id="3.60.140.10">
    <property type="entry name" value="CNF1/YfiH-like putative cysteine hydrolases"/>
    <property type="match status" value="1"/>
</dbReference>
<evidence type="ECO:0000256" key="1">
    <source>
        <dbReference type="ARBA" id="ARBA00000553"/>
    </source>
</evidence>
<evidence type="ECO:0000256" key="7">
    <source>
        <dbReference type="ARBA" id="ARBA00047989"/>
    </source>
</evidence>
<evidence type="ECO:0000256" key="3">
    <source>
        <dbReference type="ARBA" id="ARBA00022679"/>
    </source>
</evidence>
<evidence type="ECO:0000256" key="4">
    <source>
        <dbReference type="ARBA" id="ARBA00022723"/>
    </source>
</evidence>
<dbReference type="AlphaFoldDB" id="A0A940X3U0"/>
<keyword evidence="12" id="KW-1185">Reference proteome</keyword>
<comment type="similarity">
    <text evidence="2 10">Belongs to the purine nucleoside phosphorylase YfiH/LACC1 family.</text>
</comment>